<feature type="coiled-coil region" evidence="1">
    <location>
        <begin position="422"/>
        <end position="449"/>
    </location>
</feature>
<dbReference type="InterPro" id="IPR011990">
    <property type="entry name" value="TPR-like_helical_dom_sf"/>
</dbReference>
<evidence type="ECO:0000256" key="1">
    <source>
        <dbReference type="SAM" id="Coils"/>
    </source>
</evidence>
<name>A0ABV9YN25_9PSEU</name>
<dbReference type="RefSeq" id="WP_378035310.1">
    <property type="nucleotide sequence ID" value="NZ_JBHSIV010000005.1"/>
</dbReference>
<comment type="caution">
    <text evidence="2">The sequence shown here is derived from an EMBL/GenBank/DDBJ whole genome shotgun (WGS) entry which is preliminary data.</text>
</comment>
<gene>
    <name evidence="2" type="ORF">ACFPBZ_07070</name>
</gene>
<reference evidence="3" key="1">
    <citation type="journal article" date="2019" name="Int. J. Syst. Evol. Microbiol.">
        <title>The Global Catalogue of Microorganisms (GCM) 10K type strain sequencing project: providing services to taxonomists for standard genome sequencing and annotation.</title>
        <authorList>
            <consortium name="The Broad Institute Genomics Platform"/>
            <consortium name="The Broad Institute Genome Sequencing Center for Infectious Disease"/>
            <person name="Wu L."/>
            <person name="Ma J."/>
        </authorList>
    </citation>
    <scope>NUCLEOTIDE SEQUENCE [LARGE SCALE GENOMIC DNA]</scope>
    <source>
        <strain evidence="3">CGMCC 4.7093</strain>
    </source>
</reference>
<evidence type="ECO:0000313" key="3">
    <source>
        <dbReference type="Proteomes" id="UP001595947"/>
    </source>
</evidence>
<dbReference type="Proteomes" id="UP001595947">
    <property type="component" value="Unassembled WGS sequence"/>
</dbReference>
<proteinExistence type="predicted"/>
<keyword evidence="1" id="KW-0175">Coiled coil</keyword>
<sequence length="763" mass="84711">MDDDLPDRRVRDVDEVTLTEVPIAVLVGKRKIVLQLCQLDAPLTETLRPDAAHVERQIQATLDTAHATSCGLGVTVYPEASVPVSGYEMVVEAHRSLGRPAISVVGLELLRADAMKEALDFEAFNDVSRDQLQLIDRAEPDQLVNLTAIVVTDSETNVTSYAQLKLAASSEELTPYSESSLLCGEELLVLRGKDISLAALTCSDFFSRSPTRDKRNLDELEYQYIRTTLPGSGLNFLVNHQYNRSPDHPFFNEGLTRLFADRDYARRLVVATANAVDSKARVVGRSRALFHAEVRVLPTDAITEASAPVRGYHLGSTPGSMLVTLESPPHYWIDDQPLISCRAADVGGNTQQVGTYVPPIRRTPIRFSGESQLISRLSALGDYKGAEGLAKEALARVPKWEHLRRAESCRIIAQQRRNRGETRTALSALAAAETELAEIESEATRVRLERWRIEYQRVFLETLQERGQYSLALQRYRSIEESIKTAVEQEPEGPDRQQLVTYLGHAERQCAEVHYLLGDYRTSLKMHQDARKSYSWFNVREIAYAKKGEADSLRMQGKSTEARALYRDIIRYCDAEGNLRLRNRASIGLLELDRTEPGLTLSSTEDLLERVSEASERSISDSYRLGNIQCLLIEAAMLLERDPEASAARFKEAAALCEGVQSGRGGRDRLASELPHCVLGSAEASRYMGDHAGGLAQYARASKLYRQSGMPWGERRADLGIEVCSASGAPAKIPRTADYYLRKIAPGVANGVGPTLFGCVPWR</sequence>
<protein>
    <submittedName>
        <fullName evidence="2">Uncharacterized protein</fullName>
    </submittedName>
</protein>
<dbReference type="EMBL" id="JBHSIV010000005">
    <property type="protein sequence ID" value="MFC5061961.1"/>
    <property type="molecule type" value="Genomic_DNA"/>
</dbReference>
<organism evidence="2 3">
    <name type="scientific">Actinomycetospora atypica</name>
    <dbReference type="NCBI Taxonomy" id="1290095"/>
    <lineage>
        <taxon>Bacteria</taxon>
        <taxon>Bacillati</taxon>
        <taxon>Actinomycetota</taxon>
        <taxon>Actinomycetes</taxon>
        <taxon>Pseudonocardiales</taxon>
        <taxon>Pseudonocardiaceae</taxon>
        <taxon>Actinomycetospora</taxon>
    </lineage>
</organism>
<keyword evidence="3" id="KW-1185">Reference proteome</keyword>
<evidence type="ECO:0000313" key="2">
    <source>
        <dbReference type="EMBL" id="MFC5061961.1"/>
    </source>
</evidence>
<dbReference type="Gene3D" id="1.25.40.10">
    <property type="entry name" value="Tetratricopeptide repeat domain"/>
    <property type="match status" value="1"/>
</dbReference>
<accession>A0ABV9YN25</accession>